<dbReference type="AlphaFoldDB" id="A0A0D2N2Q0"/>
<keyword evidence="1" id="KW-0175">Coiled coil</keyword>
<evidence type="ECO:0000256" key="1">
    <source>
        <dbReference type="SAM" id="Coils"/>
    </source>
</evidence>
<dbReference type="EMBL" id="KK100346">
    <property type="protein sequence ID" value="KIZ06652.1"/>
    <property type="molecule type" value="Genomic_DNA"/>
</dbReference>
<sequence>MQHLPRNVLDAPAQGPDWGAALGNAENAKLAVAALRDMLGDAVFLDEEAFAGAATMQLYQQRLQAQVRRMRELEAVAEALRAEVSMKDEALAAARDSVEAANTRVRDMQGELDANAAVFELHYREIMLKNEEIERLKAVIEGLGGGGGDVGAGRSVVFGSSGGGGGPGPSWL</sequence>
<proteinExistence type="predicted"/>
<keyword evidence="3" id="KW-1185">Reference proteome</keyword>
<dbReference type="Proteomes" id="UP000054498">
    <property type="component" value="Unassembled WGS sequence"/>
</dbReference>
<name>A0A0D2N2Q0_9CHLO</name>
<feature type="coiled-coil region" evidence="1">
    <location>
        <begin position="56"/>
        <end position="111"/>
    </location>
</feature>
<evidence type="ECO:0000313" key="2">
    <source>
        <dbReference type="EMBL" id="KIZ06652.1"/>
    </source>
</evidence>
<protein>
    <submittedName>
        <fullName evidence="2">Uncharacterized protein</fullName>
    </submittedName>
</protein>
<dbReference type="KEGG" id="mng:MNEG_1304"/>
<organism evidence="2 3">
    <name type="scientific">Monoraphidium neglectum</name>
    <dbReference type="NCBI Taxonomy" id="145388"/>
    <lineage>
        <taxon>Eukaryota</taxon>
        <taxon>Viridiplantae</taxon>
        <taxon>Chlorophyta</taxon>
        <taxon>core chlorophytes</taxon>
        <taxon>Chlorophyceae</taxon>
        <taxon>CS clade</taxon>
        <taxon>Sphaeropleales</taxon>
        <taxon>Selenastraceae</taxon>
        <taxon>Monoraphidium</taxon>
    </lineage>
</organism>
<dbReference type="PANTHER" id="PTHR36080:SF1">
    <property type="entry name" value="DBJ|BAA96220.1"/>
    <property type="match status" value="1"/>
</dbReference>
<dbReference type="STRING" id="145388.A0A0D2N2Q0"/>
<dbReference type="OrthoDB" id="544912at2759"/>
<evidence type="ECO:0000313" key="3">
    <source>
        <dbReference type="Proteomes" id="UP000054498"/>
    </source>
</evidence>
<dbReference type="RefSeq" id="XP_013905671.1">
    <property type="nucleotide sequence ID" value="XM_014050217.1"/>
</dbReference>
<reference evidence="2 3" key="1">
    <citation type="journal article" date="2013" name="BMC Genomics">
        <title>Reconstruction of the lipid metabolism for the microalga Monoraphidium neglectum from its genome sequence reveals characteristics suitable for biofuel production.</title>
        <authorList>
            <person name="Bogen C."/>
            <person name="Al-Dilaimi A."/>
            <person name="Albersmeier A."/>
            <person name="Wichmann J."/>
            <person name="Grundmann M."/>
            <person name="Rupp O."/>
            <person name="Lauersen K.J."/>
            <person name="Blifernez-Klassen O."/>
            <person name="Kalinowski J."/>
            <person name="Goesmann A."/>
            <person name="Mussgnug J.H."/>
            <person name="Kruse O."/>
        </authorList>
    </citation>
    <scope>NUCLEOTIDE SEQUENCE [LARGE SCALE GENOMIC DNA]</scope>
    <source>
        <strain evidence="2 3">SAG 48.87</strain>
    </source>
</reference>
<gene>
    <name evidence="2" type="ORF">MNEG_1304</name>
</gene>
<dbReference type="PANTHER" id="PTHR36080">
    <property type="entry name" value="DBJ|BAA96220.1"/>
    <property type="match status" value="1"/>
</dbReference>
<dbReference type="GeneID" id="25730462"/>
<accession>A0A0D2N2Q0</accession>